<keyword evidence="2" id="KW-1185">Reference proteome</keyword>
<accession>A0AAV7WYP3</accession>
<name>A0AAV7WYP3_PLEWA</name>
<gene>
    <name evidence="1" type="ORF">NDU88_005487</name>
</gene>
<dbReference type="EMBL" id="JANPWB010000001">
    <property type="protein sequence ID" value="KAJ1217900.1"/>
    <property type="molecule type" value="Genomic_DNA"/>
</dbReference>
<organism evidence="1 2">
    <name type="scientific">Pleurodeles waltl</name>
    <name type="common">Iberian ribbed newt</name>
    <dbReference type="NCBI Taxonomy" id="8319"/>
    <lineage>
        <taxon>Eukaryota</taxon>
        <taxon>Metazoa</taxon>
        <taxon>Chordata</taxon>
        <taxon>Craniata</taxon>
        <taxon>Vertebrata</taxon>
        <taxon>Euteleostomi</taxon>
        <taxon>Amphibia</taxon>
        <taxon>Batrachia</taxon>
        <taxon>Caudata</taxon>
        <taxon>Salamandroidea</taxon>
        <taxon>Salamandridae</taxon>
        <taxon>Pleurodelinae</taxon>
        <taxon>Pleurodeles</taxon>
    </lineage>
</organism>
<sequence>MDGCVSALTEELVVLRDLEIYGERHRMIIAYFAARKVTPNMRVFRTTGIRDICNAVGHEGLTLVLKTCPRAGQLDATDLTAAVGEN</sequence>
<comment type="caution">
    <text evidence="1">The sequence shown here is derived from an EMBL/GenBank/DDBJ whole genome shotgun (WGS) entry which is preliminary data.</text>
</comment>
<protein>
    <submittedName>
        <fullName evidence="1">Uncharacterized protein</fullName>
    </submittedName>
</protein>
<dbReference type="AlphaFoldDB" id="A0AAV7WYP3"/>
<dbReference type="Proteomes" id="UP001066276">
    <property type="component" value="Chromosome 1_1"/>
</dbReference>
<evidence type="ECO:0000313" key="2">
    <source>
        <dbReference type="Proteomes" id="UP001066276"/>
    </source>
</evidence>
<reference evidence="1" key="1">
    <citation type="journal article" date="2022" name="bioRxiv">
        <title>Sequencing and chromosome-scale assembly of the giantPleurodeles waltlgenome.</title>
        <authorList>
            <person name="Brown T."/>
            <person name="Elewa A."/>
            <person name="Iarovenko S."/>
            <person name="Subramanian E."/>
            <person name="Araus A.J."/>
            <person name="Petzold A."/>
            <person name="Susuki M."/>
            <person name="Suzuki K.-i.T."/>
            <person name="Hayashi T."/>
            <person name="Toyoda A."/>
            <person name="Oliveira C."/>
            <person name="Osipova E."/>
            <person name="Leigh N.D."/>
            <person name="Simon A."/>
            <person name="Yun M.H."/>
        </authorList>
    </citation>
    <scope>NUCLEOTIDE SEQUENCE</scope>
    <source>
        <strain evidence="1">20211129_DDA</strain>
        <tissue evidence="1">Liver</tissue>
    </source>
</reference>
<proteinExistence type="predicted"/>
<evidence type="ECO:0000313" key="1">
    <source>
        <dbReference type="EMBL" id="KAJ1217900.1"/>
    </source>
</evidence>